<feature type="compositionally biased region" description="Basic and acidic residues" evidence="7">
    <location>
        <begin position="1469"/>
        <end position="1486"/>
    </location>
</feature>
<organism evidence="8 9">
    <name type="scientific">Pyricularia oryzae</name>
    <name type="common">Rice blast fungus</name>
    <name type="synonym">Magnaporthe oryzae</name>
    <dbReference type="NCBI Taxonomy" id="318829"/>
    <lineage>
        <taxon>Eukaryota</taxon>
        <taxon>Fungi</taxon>
        <taxon>Dikarya</taxon>
        <taxon>Ascomycota</taxon>
        <taxon>Pezizomycotina</taxon>
        <taxon>Sordariomycetes</taxon>
        <taxon>Sordariomycetidae</taxon>
        <taxon>Magnaporthales</taxon>
        <taxon>Pyriculariaceae</taxon>
        <taxon>Pyricularia</taxon>
    </lineage>
</organism>
<dbReference type="PANTHER" id="PTHR48182:SF2">
    <property type="entry name" value="PROTEIN SERAC1"/>
    <property type="match status" value="1"/>
</dbReference>
<sequence>MDDSNSGLSTADSEEERLRERRLRNREWERYRAQRRRAKLRNEELLLRLADTDEDDEFDSDTVQSQIQGQYRAYCIVKARCRLCQIGVKEGDLLVAYLGNGLTSPWFTFVNGGDCHDDASQITLHMTLADQPFGDFTVDNARIATKPRAICFHLDCHQTSGFWNHEKGPLLAATRYFFRPSLSAERRRLEDNQVTLAKGLQVSFRKHGQHRPLPELPLEICLKIASFLDRLFAMVASAFPWKQNSDTTVNLALPLYASYIKMEGRHYVRELCNEPDETTGDQANGAQRLVVPPNRGGTDQSNNGDILIAVDHLGVRQVFFVPPGRRSDWRQKHPQVPGAWWMHIPRPIGDANWSSRSDGLKVRKLKPPRGGSEQRVPAVYWKDAILSTPPMINLPSRQTWSPENFSPSIVHMRHCDLNWPDTLGLCVAIRRADHTIPRAPTCILDCIVSHRERPGSGSADELDLALMDDLSLSNPYYWIYMPMSRGERVSEMWVRYKLAPGGSIVDGQRAFGLEEVLQGVVFFTNHGRCRVFGTFANDEDVMWRRIAYMHPNLPCRIYFEQRSMKRHNRFFKNIYECPRLRGDQLIFAIGGEIDGMGRAMLAEDDRKPPPMPTHDSTSPTRYDWQRDSFLCQWLYTSCSLEGIVELQLCIDRRTTASPVPVIMGMVVCYADGGRGCVGQFRPEWVQLPALPVSSVDELHFYQKRVPGESLGRLSSVTNVPPSRAHASEGEHLINLPQVGTLECRCMAFKKIKYPSSYSPPVDIDSRQMLSFRNPFVTSTSKKSVETSRKEPHGLFVLYPTPEDKIDSKCLEADIVAVHGLNGDARKTWTDPESGSFWLEEFLPERAKTARIMTFGYDSKLAFSKSKAGVETFSRELLGKLRLVRISDEAGQPPSACIRGTQSRRDRGEKVMNQALIMAYMEHVNYGDILDSTIGIVFMGTPHRGSDLASWGLMATNLVNAASLGMGINKELLKTLKADSEMLAGISTQFVHRATPLKIRTFTEQQVERPLTTLVVPESSAIIGLPNEIVLPLNANHRSMCRFASSDGQNYKIVEETIMEILSGCNKAENYSASLSFISQPDTFVGNKEEMASAVTSPASQSFARTSRSISVASPTGSQTRAPVALGKASFVASPCSISPDTALDGESQDRGRELERRFTATTLSTSKPNSVVIRIHGLKRKLTPETYGQDEFSHDFCLPGDTLVENLGKEISKEIPDLKEYRDFIAHGGKRESIEHNWVDKFTSRVEVTHGRPCANPKKGFKINIDQPIAAFFGRAYPRPLQALRKSFLPNASGYGDLKPTVSSDSIIEFGRDMDVPDLAISFMRTARLPWCDETYQLPPASGSFPLFDVQKFAGRMTDSMATQGGIFMPIYQMEAMWINFVKLGHETCTKFAVRPFVGGVNTISGQALHCATMDAVLPKKRLLSKKQDYLVSPDQKRLDGTSVEPGVVRQFVATEMVSASRKDYLAAKEAESEDGRQDERQDKETPAGASVEWQVTGNDEFGGLQLQIIPTHDVQSMHAGSEENNLFLRGEGSRRYDVLKTPREHGLVAGNIIHIKDLKSVLPRRRKTLSDLVDELPADGPAGRDGIMTEIEVAGNSAILETFDIKEQGDGGSKLSLQFDTNEEFQKVEAVMISKMGYQDSNVLIFCVWKRRNRKPGIVRVQSWGDVRSGTPRIEPQTGQASSRKIWDIITVPIGSTPESDYILEVGMAPWNSAEHTKATTPARFCMILSSESTIGHLRGELQQFLGPRVDDAAFKVAGRFWVSTDTLDDDVQLKTAEPKADEFVCICRGASTIGRIDFLAGPGVDSSKACRLARGYRDDDPLLGDAGQMGLAQGFPYQDGDRGFCRPNISRADYSRHSELRHEPYYAALPAASYSPGHPAAPHYHGEVSHRSDDGRHRHHSRRRDDIQVQHEDMTYNIDVPPHSREQNVWFVKLRLFAWTGIQPRHQVLQSTGRPLADTWLLNHFVGGPTLSLTTQPPTCPAALGVGAGGKIEQHIEPDYDNPRIWDVGSSKILNVQLLDAHTFKTVTGQDPPPTPLSPERYAELGLAFEKAWRDELKGPGVSGRAEDETWGGVSSLQGPMEVAAGNAGVQIPAADELDSGEGSSAGPGLGAVSGGFFETAADFPVLLEDVDDTVSQFKSAMEADVEDDWSD</sequence>
<name>A0A4V1C4U8_PYROR</name>
<keyword evidence="5" id="KW-0496">Mitochondrion</keyword>
<feature type="region of interest" description="Disordered" evidence="7">
    <location>
        <begin position="1879"/>
        <end position="1909"/>
    </location>
</feature>
<dbReference type="PANTHER" id="PTHR48182">
    <property type="entry name" value="PROTEIN SERAC1"/>
    <property type="match status" value="1"/>
</dbReference>
<evidence type="ECO:0000313" key="9">
    <source>
        <dbReference type="Proteomes" id="UP000294847"/>
    </source>
</evidence>
<reference evidence="8 9" key="1">
    <citation type="journal article" date="2019" name="Mol. Biol. Evol.">
        <title>Blast fungal genomes show frequent chromosomal changes, gene gains and losses, and effector gene turnover.</title>
        <authorList>
            <person name="Gomez Luciano L.B."/>
            <person name="Jason Tsai I."/>
            <person name="Chuma I."/>
            <person name="Tosa Y."/>
            <person name="Chen Y.H."/>
            <person name="Li J.Y."/>
            <person name="Li M.Y."/>
            <person name="Jade Lu M.Y."/>
            <person name="Nakayashiki H."/>
            <person name="Li W.H."/>
        </authorList>
    </citation>
    <scope>NUCLEOTIDE SEQUENCE [LARGE SCALE GENOMIC DNA]</scope>
    <source>
        <strain evidence="8">MZ5-1-6</strain>
    </source>
</reference>
<evidence type="ECO:0000256" key="6">
    <source>
        <dbReference type="ARBA" id="ARBA00023136"/>
    </source>
</evidence>
<evidence type="ECO:0000256" key="3">
    <source>
        <dbReference type="ARBA" id="ARBA00004370"/>
    </source>
</evidence>
<evidence type="ECO:0000256" key="4">
    <source>
        <dbReference type="ARBA" id="ARBA00022824"/>
    </source>
</evidence>
<feature type="region of interest" description="Disordered" evidence="7">
    <location>
        <begin position="1469"/>
        <end position="1492"/>
    </location>
</feature>
<dbReference type="EMBL" id="CP034204">
    <property type="protein sequence ID" value="QBZ54135.1"/>
    <property type="molecule type" value="Genomic_DNA"/>
</dbReference>
<evidence type="ECO:0000256" key="7">
    <source>
        <dbReference type="SAM" id="MobiDB-lite"/>
    </source>
</evidence>
<evidence type="ECO:0000256" key="1">
    <source>
        <dbReference type="ARBA" id="ARBA00004173"/>
    </source>
</evidence>
<feature type="compositionally biased region" description="Basic and acidic residues" evidence="7">
    <location>
        <begin position="1886"/>
        <end position="1898"/>
    </location>
</feature>
<gene>
    <name evidence="8" type="ORF">PoMZ_09828</name>
</gene>
<evidence type="ECO:0000313" key="8">
    <source>
        <dbReference type="EMBL" id="QBZ54135.1"/>
    </source>
</evidence>
<keyword evidence="6" id="KW-0472">Membrane</keyword>
<evidence type="ECO:0000256" key="2">
    <source>
        <dbReference type="ARBA" id="ARBA00004240"/>
    </source>
</evidence>
<dbReference type="GO" id="GO:0005783">
    <property type="term" value="C:endoplasmic reticulum"/>
    <property type="evidence" value="ECO:0007669"/>
    <property type="project" value="UniProtKB-SubCell"/>
</dbReference>
<dbReference type="InterPro" id="IPR052374">
    <property type="entry name" value="SERAC1"/>
</dbReference>
<proteinExistence type="predicted"/>
<protein>
    <submittedName>
        <fullName evidence="8">Uncharacterized protein</fullName>
    </submittedName>
</protein>
<dbReference type="GO" id="GO:0016020">
    <property type="term" value="C:membrane"/>
    <property type="evidence" value="ECO:0007669"/>
    <property type="project" value="UniProtKB-SubCell"/>
</dbReference>
<comment type="subcellular location">
    <subcellularLocation>
        <location evidence="2">Endoplasmic reticulum</location>
    </subcellularLocation>
    <subcellularLocation>
        <location evidence="3">Membrane</location>
    </subcellularLocation>
    <subcellularLocation>
        <location evidence="1">Mitochondrion</location>
    </subcellularLocation>
</comment>
<evidence type="ECO:0000256" key="5">
    <source>
        <dbReference type="ARBA" id="ARBA00023128"/>
    </source>
</evidence>
<dbReference type="Proteomes" id="UP000294847">
    <property type="component" value="Chromosome 1"/>
</dbReference>
<dbReference type="GO" id="GO:0005739">
    <property type="term" value="C:mitochondrion"/>
    <property type="evidence" value="ECO:0007669"/>
    <property type="project" value="UniProtKB-SubCell"/>
</dbReference>
<keyword evidence="4" id="KW-0256">Endoplasmic reticulum</keyword>
<accession>A0A4V1C4U8</accession>